<organism evidence="2">
    <name type="scientific">uncultured delta proteobacterium</name>
    <dbReference type="NCBI Taxonomy" id="34034"/>
    <lineage>
        <taxon>Bacteria</taxon>
        <taxon>Deltaproteobacteria</taxon>
        <taxon>environmental samples</taxon>
    </lineage>
</organism>
<evidence type="ECO:0000313" key="2">
    <source>
        <dbReference type="EMBL" id="SBW06015.1"/>
    </source>
</evidence>
<sequence>MRILLLLPVLLLHLFATAAYAGDMFPGTLEIRDGKPMLIRCDLVKNTYLLVDKDGNVDVWLKQIEKLGITPENPYQATVFGDARMEGDSVILTVDSIENIQPGSCHLGDLFK</sequence>
<proteinExistence type="predicted"/>
<keyword evidence="1" id="KW-0732">Signal</keyword>
<dbReference type="AlphaFoldDB" id="A0A212K3B7"/>
<feature type="signal peptide" evidence="1">
    <location>
        <begin position="1"/>
        <end position="21"/>
    </location>
</feature>
<evidence type="ECO:0000256" key="1">
    <source>
        <dbReference type="SAM" id="SignalP"/>
    </source>
</evidence>
<protein>
    <submittedName>
        <fullName evidence="2">Uncharacterized protein</fullName>
    </submittedName>
</protein>
<gene>
    <name evidence="2" type="ORF">KL86DPRO_20588</name>
</gene>
<dbReference type="EMBL" id="FLUQ01000002">
    <property type="protein sequence ID" value="SBW06015.1"/>
    <property type="molecule type" value="Genomic_DNA"/>
</dbReference>
<name>A0A212K3B7_9DELT</name>
<reference evidence="2" key="1">
    <citation type="submission" date="2016-04" db="EMBL/GenBank/DDBJ databases">
        <authorList>
            <person name="Evans L.H."/>
            <person name="Alamgir A."/>
            <person name="Owens N."/>
            <person name="Weber N.D."/>
            <person name="Virtaneva K."/>
            <person name="Barbian K."/>
            <person name="Babar A."/>
            <person name="Rosenke K."/>
        </authorList>
    </citation>
    <scope>NUCLEOTIDE SEQUENCE</scope>
    <source>
        <strain evidence="2">86</strain>
    </source>
</reference>
<feature type="chain" id="PRO_5012713405" evidence="1">
    <location>
        <begin position="22"/>
        <end position="112"/>
    </location>
</feature>
<accession>A0A212K3B7</accession>